<dbReference type="WBParaSite" id="scf7180000421440.g6935">
    <property type="protein sequence ID" value="scf7180000421440.g6935"/>
    <property type="gene ID" value="scf7180000421440.g6935"/>
</dbReference>
<feature type="region of interest" description="Disordered" evidence="2">
    <location>
        <begin position="88"/>
        <end position="115"/>
    </location>
</feature>
<organism evidence="3 4">
    <name type="scientific">Meloidogyne floridensis</name>
    <dbReference type="NCBI Taxonomy" id="298350"/>
    <lineage>
        <taxon>Eukaryota</taxon>
        <taxon>Metazoa</taxon>
        <taxon>Ecdysozoa</taxon>
        <taxon>Nematoda</taxon>
        <taxon>Chromadorea</taxon>
        <taxon>Rhabditida</taxon>
        <taxon>Tylenchina</taxon>
        <taxon>Tylenchomorpha</taxon>
        <taxon>Tylenchoidea</taxon>
        <taxon>Meloidogynidae</taxon>
        <taxon>Meloidogyninae</taxon>
        <taxon>Meloidogyne</taxon>
    </lineage>
</organism>
<sequence>MNIQQLEQQIDSTIYSLKQKFTKNNLKTIGHSMPCSATTSPIPPQKFNRTNSLKSIKSKNSFKKLFLKNRKEEEEENNIWTAPVSPQLEQRNIITPTTPNSSLSTNTSPNHKRRNSARLRELQRLLKAYHEQNNKWTSKIKTKESPKIQGSSHPYLSNNNEISTTTNQQLFSSTNLLEYSKSELGKEKPLIITKEEEKNSEIFPTLTRKSGLEAQKQRQRMTLSELELALKGNEEEEEEQQQLIYSSFESLEIKKSFDKKSLSPSPQLPPKPPRKIKYLVENVENPQKVNFQKNLEKEGILIGNNLKKQEKQFVEAKNISEKLKTKNNKKEKTTKTTKLFGLQNFNIFGIKQKKEGKDGKQRNEELLKTASSEPKLSSPPILKNNLNIFSRPGSPLTTFSCSSPLLEAISLSLSNFAVEHLEKLKEFITETKYVTAVFESRGGLNSIIEDTENELIHWMGINSKLLAVACEVHWSVPERFRSRQMDIKLKECLHAALRENNRRILGLNSCYEDIVDPWNTFNISPFPLVLAKSRTEESCARDADTDSFQGIYRRFYPALLSLQDQSTVDAHKGYWTLENMRDE</sequence>
<feature type="coiled-coil region" evidence="1">
    <location>
        <begin position="209"/>
        <end position="243"/>
    </location>
</feature>
<feature type="compositionally biased region" description="Low complexity" evidence="2">
    <location>
        <begin position="95"/>
        <end position="109"/>
    </location>
</feature>
<reference evidence="4" key="1">
    <citation type="submission" date="2022-11" db="UniProtKB">
        <authorList>
            <consortium name="WormBaseParasite"/>
        </authorList>
    </citation>
    <scope>IDENTIFICATION</scope>
</reference>
<keyword evidence="1" id="KW-0175">Coiled coil</keyword>
<evidence type="ECO:0000313" key="3">
    <source>
        <dbReference type="Proteomes" id="UP000887560"/>
    </source>
</evidence>
<dbReference type="Proteomes" id="UP000887560">
    <property type="component" value="Unplaced"/>
</dbReference>
<dbReference type="AlphaFoldDB" id="A0A915NZ52"/>
<protein>
    <submittedName>
        <fullName evidence="4">Uncharacterized protein</fullName>
    </submittedName>
</protein>
<evidence type="ECO:0000256" key="1">
    <source>
        <dbReference type="SAM" id="Coils"/>
    </source>
</evidence>
<evidence type="ECO:0000313" key="4">
    <source>
        <dbReference type="WBParaSite" id="scf7180000421440.g6935"/>
    </source>
</evidence>
<keyword evidence="3" id="KW-1185">Reference proteome</keyword>
<evidence type="ECO:0000256" key="2">
    <source>
        <dbReference type="SAM" id="MobiDB-lite"/>
    </source>
</evidence>
<proteinExistence type="predicted"/>
<name>A0A915NZ52_9BILA</name>
<feature type="coiled-coil region" evidence="1">
    <location>
        <begin position="306"/>
        <end position="336"/>
    </location>
</feature>
<accession>A0A915NZ52</accession>